<keyword evidence="2" id="KW-1185">Reference proteome</keyword>
<dbReference type="GeneID" id="63826445"/>
<dbReference type="PROSITE" id="PS51257">
    <property type="entry name" value="PROKAR_LIPOPROTEIN"/>
    <property type="match status" value="1"/>
</dbReference>
<protein>
    <submittedName>
        <fullName evidence="1">Uncharacterized protein</fullName>
    </submittedName>
</protein>
<dbReference type="RefSeq" id="XP_040761862.1">
    <property type="nucleotide sequence ID" value="XM_040909416.1"/>
</dbReference>
<evidence type="ECO:0000313" key="2">
    <source>
        <dbReference type="Proteomes" id="UP000076871"/>
    </source>
</evidence>
<sequence>MPFRYSGGSGLGLAYACCVDMSDWQLASGHVSGGGLLPRSSVSGGWARRQIYCHS</sequence>
<dbReference type="Proteomes" id="UP000076871">
    <property type="component" value="Unassembled WGS sequence"/>
</dbReference>
<organism evidence="1 2">
    <name type="scientific">Laetiporus sulphureus 93-53</name>
    <dbReference type="NCBI Taxonomy" id="1314785"/>
    <lineage>
        <taxon>Eukaryota</taxon>
        <taxon>Fungi</taxon>
        <taxon>Dikarya</taxon>
        <taxon>Basidiomycota</taxon>
        <taxon>Agaricomycotina</taxon>
        <taxon>Agaricomycetes</taxon>
        <taxon>Polyporales</taxon>
        <taxon>Laetiporus</taxon>
    </lineage>
</organism>
<accession>A0A165D476</accession>
<dbReference type="InParanoid" id="A0A165D476"/>
<proteinExistence type="predicted"/>
<feature type="non-terminal residue" evidence="1">
    <location>
        <position position="55"/>
    </location>
</feature>
<gene>
    <name evidence="1" type="ORF">LAESUDRAFT_728319</name>
</gene>
<dbReference type="EMBL" id="KV427638">
    <property type="protein sequence ID" value="KZT04122.1"/>
    <property type="molecule type" value="Genomic_DNA"/>
</dbReference>
<name>A0A165D476_9APHY</name>
<dbReference type="AlphaFoldDB" id="A0A165D476"/>
<reference evidence="1 2" key="1">
    <citation type="journal article" date="2016" name="Mol. Biol. Evol.">
        <title>Comparative Genomics of Early-Diverging Mushroom-Forming Fungi Provides Insights into the Origins of Lignocellulose Decay Capabilities.</title>
        <authorList>
            <person name="Nagy L.G."/>
            <person name="Riley R."/>
            <person name="Tritt A."/>
            <person name="Adam C."/>
            <person name="Daum C."/>
            <person name="Floudas D."/>
            <person name="Sun H."/>
            <person name="Yadav J.S."/>
            <person name="Pangilinan J."/>
            <person name="Larsson K.H."/>
            <person name="Matsuura K."/>
            <person name="Barry K."/>
            <person name="Labutti K."/>
            <person name="Kuo R."/>
            <person name="Ohm R.A."/>
            <person name="Bhattacharya S.S."/>
            <person name="Shirouzu T."/>
            <person name="Yoshinaga Y."/>
            <person name="Martin F.M."/>
            <person name="Grigoriev I.V."/>
            <person name="Hibbett D.S."/>
        </authorList>
    </citation>
    <scope>NUCLEOTIDE SEQUENCE [LARGE SCALE GENOMIC DNA]</scope>
    <source>
        <strain evidence="1 2">93-53</strain>
    </source>
</reference>
<evidence type="ECO:0000313" key="1">
    <source>
        <dbReference type="EMBL" id="KZT04122.1"/>
    </source>
</evidence>